<keyword evidence="7" id="KW-1185">Reference proteome</keyword>
<feature type="domain" description="Malonyl-CoA:ACP transacylase (MAT)" evidence="5">
    <location>
        <begin position="6"/>
        <end position="299"/>
    </location>
</feature>
<dbReference type="SUPFAM" id="SSF52151">
    <property type="entry name" value="FabD/lysophospholipase-like"/>
    <property type="match status" value="1"/>
</dbReference>
<gene>
    <name evidence="6" type="ORF">J1TS3_16140</name>
</gene>
<evidence type="ECO:0000256" key="2">
    <source>
        <dbReference type="ARBA" id="ARBA00023315"/>
    </source>
</evidence>
<accession>A0ABQ4K629</accession>
<evidence type="ECO:0000256" key="4">
    <source>
        <dbReference type="PIRNR" id="PIRNR000446"/>
    </source>
</evidence>
<dbReference type="PANTHER" id="PTHR42681">
    <property type="entry name" value="MALONYL-COA-ACYL CARRIER PROTEIN TRANSACYLASE, MITOCHONDRIAL"/>
    <property type="match status" value="1"/>
</dbReference>
<dbReference type="EC" id="2.3.1.39" evidence="4"/>
<dbReference type="Proteomes" id="UP000680279">
    <property type="component" value="Unassembled WGS sequence"/>
</dbReference>
<comment type="similarity">
    <text evidence="4">Belongs to the fabD family.</text>
</comment>
<sequence>MKIAFLFPGQGSQKPGLLHELPSCEAVDKVLETASATLDVNAYNLHLEESLSSTKNVQLSLLIAGIAAYKAFEAEGVKPHFVAGHSVGAFSAAVATGAIAFKDALRMVSLRGELMERAYPDGYGMGVVLGMETRRLQRLVDFYSDNDNPVFIANQNAPDQVTISGSLPSIQRVLEDARQEGARCASLLNVNIPSHCPLLQSVSKSLAEALQGISFSRPKIPYIGNRRARVLYDPDEIKLDLAESVSTPVQWHDASTVLYEKGVRLFIEMPPGTVLADLAEKAFPDARIFSVTGNGFDDCAYIATQEQVN</sequence>
<dbReference type="Pfam" id="PF00698">
    <property type="entry name" value="Acyl_transf_1"/>
    <property type="match status" value="1"/>
</dbReference>
<evidence type="ECO:0000259" key="5">
    <source>
        <dbReference type="SMART" id="SM00827"/>
    </source>
</evidence>
<dbReference type="RefSeq" id="WP_212962661.1">
    <property type="nucleotide sequence ID" value="NZ_BOQT01000004.1"/>
</dbReference>
<dbReference type="InterPro" id="IPR050858">
    <property type="entry name" value="Mal-CoA-ACP_Trans/PKS_FabD"/>
</dbReference>
<dbReference type="Gene3D" id="3.40.366.10">
    <property type="entry name" value="Malonyl-Coenzyme A Acyl Carrier Protein, domain 2"/>
    <property type="match status" value="1"/>
</dbReference>
<evidence type="ECO:0000313" key="6">
    <source>
        <dbReference type="EMBL" id="GIN20480.1"/>
    </source>
</evidence>
<reference evidence="6 7" key="1">
    <citation type="submission" date="2021-03" db="EMBL/GenBank/DDBJ databases">
        <title>Antimicrobial resistance genes in bacteria isolated from Japanese honey, and their potential for conferring macrolide and lincosamide resistance in the American foulbrood pathogen Paenibacillus larvae.</title>
        <authorList>
            <person name="Okamoto M."/>
            <person name="Kumagai M."/>
            <person name="Kanamori H."/>
            <person name="Takamatsu D."/>
        </authorList>
    </citation>
    <scope>NUCLEOTIDE SEQUENCE [LARGE SCALE GENOMIC DNA]</scope>
    <source>
        <strain evidence="6 7">J1TS3</strain>
    </source>
</reference>
<dbReference type="PIRSF" id="PIRSF000446">
    <property type="entry name" value="Mct"/>
    <property type="match status" value="1"/>
</dbReference>
<dbReference type="SUPFAM" id="SSF55048">
    <property type="entry name" value="Probable ACP-binding domain of malonyl-CoA ACP transacylase"/>
    <property type="match status" value="1"/>
</dbReference>
<keyword evidence="2 4" id="KW-0012">Acyltransferase</keyword>
<name>A0ABQ4K629_9BACI</name>
<evidence type="ECO:0000313" key="7">
    <source>
        <dbReference type="Proteomes" id="UP000680279"/>
    </source>
</evidence>
<dbReference type="InterPro" id="IPR016036">
    <property type="entry name" value="Malonyl_transacylase_ACP-bd"/>
</dbReference>
<dbReference type="InterPro" id="IPR016035">
    <property type="entry name" value="Acyl_Trfase/lysoPLipase"/>
</dbReference>
<proteinExistence type="inferred from homology"/>
<comment type="caution">
    <text evidence="6">The sequence shown here is derived from an EMBL/GenBank/DDBJ whole genome shotgun (WGS) entry which is preliminary data.</text>
</comment>
<dbReference type="NCBIfam" id="TIGR03131">
    <property type="entry name" value="malonate_mdcH"/>
    <property type="match status" value="1"/>
</dbReference>
<dbReference type="Gene3D" id="3.30.70.250">
    <property type="entry name" value="Malonyl-CoA ACP transacylase, ACP-binding"/>
    <property type="match status" value="1"/>
</dbReference>
<organism evidence="6 7">
    <name type="scientific">Siminovitchia fordii</name>
    <dbReference type="NCBI Taxonomy" id="254759"/>
    <lineage>
        <taxon>Bacteria</taxon>
        <taxon>Bacillati</taxon>
        <taxon>Bacillota</taxon>
        <taxon>Bacilli</taxon>
        <taxon>Bacillales</taxon>
        <taxon>Bacillaceae</taxon>
        <taxon>Siminovitchia</taxon>
    </lineage>
</organism>
<dbReference type="InterPro" id="IPR014043">
    <property type="entry name" value="Acyl_transferase_dom"/>
</dbReference>
<protein>
    <recommendedName>
        <fullName evidence="4">Malonyl CoA-acyl carrier protein transacylase</fullName>
        <ecNumber evidence="4">2.3.1.39</ecNumber>
    </recommendedName>
</protein>
<dbReference type="PANTHER" id="PTHR42681:SF1">
    <property type="entry name" value="MALONYL-COA-ACYL CARRIER PROTEIN TRANSACYLASE, MITOCHONDRIAL"/>
    <property type="match status" value="1"/>
</dbReference>
<dbReference type="EMBL" id="BOQT01000004">
    <property type="protein sequence ID" value="GIN20480.1"/>
    <property type="molecule type" value="Genomic_DNA"/>
</dbReference>
<keyword evidence="1 4" id="KW-0808">Transferase</keyword>
<dbReference type="InterPro" id="IPR017554">
    <property type="entry name" value="Malonate_deCOase_MdcHsu"/>
</dbReference>
<comment type="catalytic activity">
    <reaction evidence="3 4">
        <text>holo-[ACP] + malonyl-CoA = malonyl-[ACP] + CoA</text>
        <dbReference type="Rhea" id="RHEA:41792"/>
        <dbReference type="Rhea" id="RHEA-COMP:9623"/>
        <dbReference type="Rhea" id="RHEA-COMP:9685"/>
        <dbReference type="ChEBI" id="CHEBI:57287"/>
        <dbReference type="ChEBI" id="CHEBI:57384"/>
        <dbReference type="ChEBI" id="CHEBI:64479"/>
        <dbReference type="ChEBI" id="CHEBI:78449"/>
        <dbReference type="EC" id="2.3.1.39"/>
    </reaction>
</comment>
<evidence type="ECO:0000256" key="1">
    <source>
        <dbReference type="ARBA" id="ARBA00022679"/>
    </source>
</evidence>
<dbReference type="InterPro" id="IPR001227">
    <property type="entry name" value="Ac_transferase_dom_sf"/>
</dbReference>
<dbReference type="InterPro" id="IPR024925">
    <property type="entry name" value="Malonyl_CoA-ACP_transAc"/>
</dbReference>
<evidence type="ECO:0000256" key="3">
    <source>
        <dbReference type="ARBA" id="ARBA00048462"/>
    </source>
</evidence>
<dbReference type="SMART" id="SM00827">
    <property type="entry name" value="PKS_AT"/>
    <property type="match status" value="1"/>
</dbReference>